<accession>A0A7R9I751</accession>
<proteinExistence type="predicted"/>
<dbReference type="InterPro" id="IPR003961">
    <property type="entry name" value="FN3_dom"/>
</dbReference>
<gene>
    <name evidence="3" type="ORF">TBIB3V08_LOCUS12366</name>
</gene>
<organism evidence="3">
    <name type="scientific">Timema bartmani</name>
    <dbReference type="NCBI Taxonomy" id="61472"/>
    <lineage>
        <taxon>Eukaryota</taxon>
        <taxon>Metazoa</taxon>
        <taxon>Ecdysozoa</taxon>
        <taxon>Arthropoda</taxon>
        <taxon>Hexapoda</taxon>
        <taxon>Insecta</taxon>
        <taxon>Pterygota</taxon>
        <taxon>Neoptera</taxon>
        <taxon>Polyneoptera</taxon>
        <taxon>Phasmatodea</taxon>
        <taxon>Timematodea</taxon>
        <taxon>Timematoidea</taxon>
        <taxon>Timematidae</taxon>
        <taxon>Timema</taxon>
    </lineage>
</organism>
<evidence type="ECO:0000256" key="1">
    <source>
        <dbReference type="ARBA" id="ARBA00022737"/>
    </source>
</evidence>
<dbReference type="SMART" id="SM00060">
    <property type="entry name" value="FN3"/>
    <property type="match status" value="1"/>
</dbReference>
<dbReference type="AlphaFoldDB" id="A0A7R9I751"/>
<dbReference type="PANTHER" id="PTHR46708">
    <property type="entry name" value="TENASCIN"/>
    <property type="match status" value="1"/>
</dbReference>
<dbReference type="InterPro" id="IPR013783">
    <property type="entry name" value="Ig-like_fold"/>
</dbReference>
<evidence type="ECO:0000259" key="2">
    <source>
        <dbReference type="PROSITE" id="PS50853"/>
    </source>
</evidence>
<sequence>MDAHTVDSIYVVWTSSSSLSDCTVAYTVSWCGVTSEWLSEPCNYTSTNVSSDVTWFNITGLDSCSLHRIFVFAVGPGDVKSANTLVFGRTKVEVVPGPVTNITTISVTSTKIMIQWEQPSKSANCIDRYSVCFRNTASGNESNCVTQVSTKKNWWNSDPLQPSTNYTIVVAAIDFDGGRSQNATVTLTTLR</sequence>
<dbReference type="PROSITE" id="PS50853">
    <property type="entry name" value="FN3"/>
    <property type="match status" value="2"/>
</dbReference>
<dbReference type="SUPFAM" id="SSF49265">
    <property type="entry name" value="Fibronectin type III"/>
    <property type="match status" value="1"/>
</dbReference>
<dbReference type="Pfam" id="PF00041">
    <property type="entry name" value="fn3"/>
    <property type="match status" value="1"/>
</dbReference>
<dbReference type="Gene3D" id="2.60.40.10">
    <property type="entry name" value="Immunoglobulins"/>
    <property type="match status" value="2"/>
</dbReference>
<evidence type="ECO:0000313" key="3">
    <source>
        <dbReference type="EMBL" id="CAD7450095.1"/>
    </source>
</evidence>
<protein>
    <recommendedName>
        <fullName evidence="2">Fibronectin type-III domain-containing protein</fullName>
    </recommendedName>
</protein>
<dbReference type="PANTHER" id="PTHR46708:SF2">
    <property type="entry name" value="FIBRONECTIN TYPE-III DOMAIN-CONTAINING PROTEIN"/>
    <property type="match status" value="1"/>
</dbReference>
<dbReference type="EMBL" id="OD573516">
    <property type="protein sequence ID" value="CAD7450095.1"/>
    <property type="molecule type" value="Genomic_DNA"/>
</dbReference>
<keyword evidence="1" id="KW-0677">Repeat</keyword>
<feature type="domain" description="Fibronectin type-III" evidence="2">
    <location>
        <begin position="95"/>
        <end position="191"/>
    </location>
</feature>
<reference evidence="3" key="1">
    <citation type="submission" date="2020-11" db="EMBL/GenBank/DDBJ databases">
        <authorList>
            <person name="Tran Van P."/>
        </authorList>
    </citation>
    <scope>NUCLEOTIDE SEQUENCE</scope>
</reference>
<dbReference type="InterPro" id="IPR036116">
    <property type="entry name" value="FN3_sf"/>
</dbReference>
<dbReference type="CDD" id="cd00063">
    <property type="entry name" value="FN3"/>
    <property type="match status" value="1"/>
</dbReference>
<dbReference type="InterPro" id="IPR050991">
    <property type="entry name" value="ECM_Regulatory_Proteins"/>
</dbReference>
<name>A0A7R9I751_9NEOP</name>
<feature type="domain" description="Fibronectin type-III" evidence="2">
    <location>
        <begin position="1"/>
        <end position="93"/>
    </location>
</feature>